<proteinExistence type="predicted"/>
<organism evidence="1 2">
    <name type="scientific">Glycomyces paridis</name>
    <dbReference type="NCBI Taxonomy" id="2126555"/>
    <lineage>
        <taxon>Bacteria</taxon>
        <taxon>Bacillati</taxon>
        <taxon>Actinomycetota</taxon>
        <taxon>Actinomycetes</taxon>
        <taxon>Glycomycetales</taxon>
        <taxon>Glycomycetaceae</taxon>
        <taxon>Glycomyces</taxon>
    </lineage>
</organism>
<dbReference type="RefSeq" id="WP_136531085.1">
    <property type="nucleotide sequence ID" value="NZ_STGX01000014.1"/>
</dbReference>
<dbReference type="Pfam" id="PF14025">
    <property type="entry name" value="DUF4241"/>
    <property type="match status" value="1"/>
</dbReference>
<protein>
    <submittedName>
        <fullName evidence="1">DUF4241 domain-containing protein</fullName>
    </submittedName>
</protein>
<evidence type="ECO:0000313" key="1">
    <source>
        <dbReference type="EMBL" id="THV26456.1"/>
    </source>
</evidence>
<accession>A0A4V4HNL0</accession>
<reference evidence="1 2" key="1">
    <citation type="journal article" date="2018" name="Int. J. Syst. Evol. Microbiol.">
        <title>Glycomyces paridis sp. nov., isolated from the medicinal plant Paris polyphylla.</title>
        <authorList>
            <person name="Fang X.M."/>
            <person name="Bai J.L."/>
            <person name="Su J."/>
            <person name="Zhao L.L."/>
            <person name="Liu H.Y."/>
            <person name="Ma B.P."/>
            <person name="Zhang Y.Q."/>
            <person name="Yu L.Y."/>
        </authorList>
    </citation>
    <scope>NUCLEOTIDE SEQUENCE [LARGE SCALE GENOMIC DNA]</scope>
    <source>
        <strain evidence="1 2">CPCC 204357</strain>
    </source>
</reference>
<gene>
    <name evidence="1" type="ORF">E9998_18010</name>
</gene>
<comment type="caution">
    <text evidence="1">The sequence shown here is derived from an EMBL/GenBank/DDBJ whole genome shotgun (WGS) entry which is preliminary data.</text>
</comment>
<keyword evidence="2" id="KW-1185">Reference proteome</keyword>
<evidence type="ECO:0000313" key="2">
    <source>
        <dbReference type="Proteomes" id="UP000305792"/>
    </source>
</evidence>
<dbReference type="Proteomes" id="UP000305792">
    <property type="component" value="Unassembled WGS sequence"/>
</dbReference>
<sequence length="218" mass="23054">MAYAPDLSRLLQPGFSYPDKHGATVTITPLPIGPSVCPTGRIVGCDPLVNRDADPFLVAVEPGTYQLTAWVAVFVLDGAEVQRRNAALELRISEEATAAWEMATTRVESDVDGLGDDGFFGYSVDAGCGTLADHGALRPLVEDEYGELVDELLLDEMDWEAPIKGIANAVTDEATGANVAVVGSGWGDGAYPTFIGRDEAGAVTCYVTDFLVIADPVE</sequence>
<dbReference type="InterPro" id="IPR025335">
    <property type="entry name" value="DUF4241"/>
</dbReference>
<name>A0A4V4HNL0_9ACTN</name>
<dbReference type="OrthoDB" id="9789980at2"/>
<dbReference type="EMBL" id="STGX01000014">
    <property type="protein sequence ID" value="THV26456.1"/>
    <property type="molecule type" value="Genomic_DNA"/>
</dbReference>
<dbReference type="AlphaFoldDB" id="A0A4V4HNL0"/>